<protein>
    <submittedName>
        <fullName evidence="1">Uncharacterized protein</fullName>
    </submittedName>
</protein>
<organism evidence="1 2">
    <name type="scientific">Crossiella cryophila</name>
    <dbReference type="NCBI Taxonomy" id="43355"/>
    <lineage>
        <taxon>Bacteria</taxon>
        <taxon>Bacillati</taxon>
        <taxon>Actinomycetota</taxon>
        <taxon>Actinomycetes</taxon>
        <taxon>Pseudonocardiales</taxon>
        <taxon>Pseudonocardiaceae</taxon>
        <taxon>Crossiella</taxon>
    </lineage>
</organism>
<comment type="caution">
    <text evidence="1">The sequence shown here is derived from an EMBL/GenBank/DDBJ whole genome shotgun (WGS) entry which is preliminary data.</text>
</comment>
<proteinExistence type="predicted"/>
<name>A0A7W7FTW0_9PSEU</name>
<evidence type="ECO:0000313" key="2">
    <source>
        <dbReference type="Proteomes" id="UP000533598"/>
    </source>
</evidence>
<dbReference type="Proteomes" id="UP000533598">
    <property type="component" value="Unassembled WGS sequence"/>
</dbReference>
<gene>
    <name evidence="1" type="ORF">HNR67_003538</name>
</gene>
<dbReference type="EMBL" id="JACHMH010000001">
    <property type="protein sequence ID" value="MBB4677420.1"/>
    <property type="molecule type" value="Genomic_DNA"/>
</dbReference>
<reference evidence="1 2" key="1">
    <citation type="submission" date="2020-08" db="EMBL/GenBank/DDBJ databases">
        <title>Sequencing the genomes of 1000 actinobacteria strains.</title>
        <authorList>
            <person name="Klenk H.-P."/>
        </authorList>
    </citation>
    <scope>NUCLEOTIDE SEQUENCE [LARGE SCALE GENOMIC DNA]</scope>
    <source>
        <strain evidence="1 2">DSM 44230</strain>
    </source>
</reference>
<accession>A0A7W7FTW0</accession>
<keyword evidence="2" id="KW-1185">Reference proteome</keyword>
<sequence>MKLAAIKDLKPLYPDTCGRAEAIAGAVLRNIPAAR</sequence>
<evidence type="ECO:0000313" key="1">
    <source>
        <dbReference type="EMBL" id="MBB4677420.1"/>
    </source>
</evidence>
<dbReference type="AlphaFoldDB" id="A0A7W7FTW0"/>